<dbReference type="Gene3D" id="1.10.10.10">
    <property type="entry name" value="Winged helix-like DNA-binding domain superfamily/Winged helix DNA-binding domain"/>
    <property type="match status" value="1"/>
</dbReference>
<protein>
    <submittedName>
        <fullName evidence="5">FadR/GntR family transcriptional regulator</fullName>
    </submittedName>
</protein>
<evidence type="ECO:0000256" key="3">
    <source>
        <dbReference type="ARBA" id="ARBA00023163"/>
    </source>
</evidence>
<keyword evidence="6" id="KW-1185">Reference proteome</keyword>
<dbReference type="InterPro" id="IPR050679">
    <property type="entry name" value="Bact_HTH_transcr_reg"/>
</dbReference>
<accession>A0ABW3M1W5</accession>
<dbReference type="PANTHER" id="PTHR44846">
    <property type="entry name" value="MANNOSYL-D-GLYCERATE TRANSPORT/METABOLISM SYSTEM REPRESSOR MNGR-RELATED"/>
    <property type="match status" value="1"/>
</dbReference>
<keyword evidence="1" id="KW-0805">Transcription regulation</keyword>
<feature type="domain" description="HTH gntR-type" evidence="4">
    <location>
        <begin position="8"/>
        <end position="79"/>
    </location>
</feature>
<dbReference type="Proteomes" id="UP001597045">
    <property type="component" value="Unassembled WGS sequence"/>
</dbReference>
<keyword evidence="2" id="KW-0238">DNA-binding</keyword>
<evidence type="ECO:0000259" key="4">
    <source>
        <dbReference type="PROSITE" id="PS50949"/>
    </source>
</evidence>
<gene>
    <name evidence="5" type="ORF">ACFQ1S_02805</name>
</gene>
<dbReference type="SMART" id="SM00345">
    <property type="entry name" value="HTH_GNTR"/>
    <property type="match status" value="1"/>
</dbReference>
<dbReference type="InterPro" id="IPR000524">
    <property type="entry name" value="Tscrpt_reg_HTH_GntR"/>
</dbReference>
<dbReference type="InterPro" id="IPR036388">
    <property type="entry name" value="WH-like_DNA-bd_sf"/>
</dbReference>
<dbReference type="Pfam" id="PF00392">
    <property type="entry name" value="GntR"/>
    <property type="match status" value="1"/>
</dbReference>
<name>A0ABW3M1W5_9PSEU</name>
<dbReference type="InterPro" id="IPR036390">
    <property type="entry name" value="WH_DNA-bd_sf"/>
</dbReference>
<dbReference type="PRINTS" id="PR00035">
    <property type="entry name" value="HTHGNTR"/>
</dbReference>
<comment type="caution">
    <text evidence="5">The sequence shown here is derived from an EMBL/GenBank/DDBJ whole genome shotgun (WGS) entry which is preliminary data.</text>
</comment>
<keyword evidence="3" id="KW-0804">Transcription</keyword>
<dbReference type="PROSITE" id="PS50949">
    <property type="entry name" value="HTH_GNTR"/>
    <property type="match status" value="1"/>
</dbReference>
<evidence type="ECO:0000313" key="5">
    <source>
        <dbReference type="EMBL" id="MFD1044597.1"/>
    </source>
</evidence>
<dbReference type="EMBL" id="JBHTIS010000084">
    <property type="protein sequence ID" value="MFD1044597.1"/>
    <property type="molecule type" value="Genomic_DNA"/>
</dbReference>
<evidence type="ECO:0000313" key="6">
    <source>
        <dbReference type="Proteomes" id="UP001597045"/>
    </source>
</evidence>
<dbReference type="SUPFAM" id="SSF46785">
    <property type="entry name" value="Winged helix' DNA-binding domain"/>
    <property type="match status" value="1"/>
</dbReference>
<reference evidence="6" key="1">
    <citation type="journal article" date="2019" name="Int. J. Syst. Evol. Microbiol.">
        <title>The Global Catalogue of Microorganisms (GCM) 10K type strain sequencing project: providing services to taxonomists for standard genome sequencing and annotation.</title>
        <authorList>
            <consortium name="The Broad Institute Genomics Platform"/>
            <consortium name="The Broad Institute Genome Sequencing Center for Infectious Disease"/>
            <person name="Wu L."/>
            <person name="Ma J."/>
        </authorList>
    </citation>
    <scope>NUCLEOTIDE SEQUENCE [LARGE SCALE GENOMIC DNA]</scope>
    <source>
        <strain evidence="6">JCM 31486</strain>
    </source>
</reference>
<sequence>MARIESNIPLAARVAEQLRERIGSGEFTVGTKLPTELELARELGVSRNSVREGVRALVHAGMLRAYIEMMHTGEPVHTWPVG</sequence>
<evidence type="ECO:0000256" key="2">
    <source>
        <dbReference type="ARBA" id="ARBA00023125"/>
    </source>
</evidence>
<evidence type="ECO:0000256" key="1">
    <source>
        <dbReference type="ARBA" id="ARBA00023015"/>
    </source>
</evidence>
<dbReference type="CDD" id="cd07377">
    <property type="entry name" value="WHTH_GntR"/>
    <property type="match status" value="1"/>
</dbReference>
<proteinExistence type="predicted"/>
<dbReference type="PANTHER" id="PTHR44846:SF1">
    <property type="entry name" value="MANNOSYL-D-GLYCERATE TRANSPORT_METABOLISM SYSTEM REPRESSOR MNGR-RELATED"/>
    <property type="match status" value="1"/>
</dbReference>
<organism evidence="5 6">
    <name type="scientific">Kibdelosporangium lantanae</name>
    <dbReference type="NCBI Taxonomy" id="1497396"/>
    <lineage>
        <taxon>Bacteria</taxon>
        <taxon>Bacillati</taxon>
        <taxon>Actinomycetota</taxon>
        <taxon>Actinomycetes</taxon>
        <taxon>Pseudonocardiales</taxon>
        <taxon>Pseudonocardiaceae</taxon>
        <taxon>Kibdelosporangium</taxon>
    </lineage>
</organism>